<evidence type="ECO:0000313" key="3">
    <source>
        <dbReference type="EMBL" id="GJN34735.1"/>
    </source>
</evidence>
<keyword evidence="4" id="KW-1185">Reference proteome</keyword>
<evidence type="ECO:0000256" key="1">
    <source>
        <dbReference type="ARBA" id="ARBA00022722"/>
    </source>
</evidence>
<name>A0AAV5FJX0_ELECO</name>
<dbReference type="Gene3D" id="3.30.420.10">
    <property type="entry name" value="Ribonuclease H-like superfamily/Ribonuclease H"/>
    <property type="match status" value="1"/>
</dbReference>
<dbReference type="PANTHER" id="PTHR13620">
    <property type="entry name" value="3-5 EXONUCLEASE"/>
    <property type="match status" value="1"/>
</dbReference>
<dbReference type="GO" id="GO:0005634">
    <property type="term" value="C:nucleus"/>
    <property type="evidence" value="ECO:0007669"/>
    <property type="project" value="TreeGrafter"/>
</dbReference>
<dbReference type="GO" id="GO:0005737">
    <property type="term" value="C:cytoplasm"/>
    <property type="evidence" value="ECO:0007669"/>
    <property type="project" value="TreeGrafter"/>
</dbReference>
<evidence type="ECO:0000313" key="4">
    <source>
        <dbReference type="Proteomes" id="UP001054889"/>
    </source>
</evidence>
<keyword evidence="1" id="KW-0540">Nuclease</keyword>
<gene>
    <name evidence="3" type="primary">gb23426</name>
    <name evidence="3" type="ORF">PR202_gb23426</name>
</gene>
<comment type="caution">
    <text evidence="3">The sequence shown here is derived from an EMBL/GenBank/DDBJ whole genome shotgun (WGS) entry which is preliminary data.</text>
</comment>
<reference evidence="3" key="2">
    <citation type="submission" date="2021-12" db="EMBL/GenBank/DDBJ databases">
        <title>Resequencing data analysis of finger millet.</title>
        <authorList>
            <person name="Hatakeyama M."/>
            <person name="Aluri S."/>
            <person name="Balachadran M.T."/>
            <person name="Sivarajan S.R."/>
            <person name="Poveda L."/>
            <person name="Shimizu-Inatsugi R."/>
            <person name="Schlapbach R."/>
            <person name="Sreeman S.M."/>
            <person name="Shimizu K.K."/>
        </authorList>
    </citation>
    <scope>NUCLEOTIDE SEQUENCE</scope>
</reference>
<dbReference type="GO" id="GO:0003676">
    <property type="term" value="F:nucleic acid binding"/>
    <property type="evidence" value="ECO:0007669"/>
    <property type="project" value="InterPro"/>
</dbReference>
<evidence type="ECO:0000256" key="2">
    <source>
        <dbReference type="ARBA" id="ARBA00022801"/>
    </source>
</evidence>
<sequence>MQTHIINVKFHHHNINTTVTSDSSIVIQFLEEIWPNEKPLLIGLDTEWLIIPKADCVNDEPNKIAIIQIGGDIHRLSIDHNISVARTSELQDTARDHLKQNSTYGLGLKNVSQGVLGLTMAKHSDDGKFHQNWGDKDLNSLHINYATIDACVSYMLGQIFNIKP</sequence>
<dbReference type="InterPro" id="IPR036397">
    <property type="entry name" value="RNaseH_sf"/>
</dbReference>
<accession>A0AAV5FJX0</accession>
<proteinExistence type="predicted"/>
<dbReference type="InterPro" id="IPR051132">
    <property type="entry name" value="3-5_Exonuclease_domain"/>
</dbReference>
<dbReference type="EMBL" id="BQKI01000085">
    <property type="protein sequence ID" value="GJN34735.1"/>
    <property type="molecule type" value="Genomic_DNA"/>
</dbReference>
<reference evidence="3" key="1">
    <citation type="journal article" date="2018" name="DNA Res.">
        <title>Multiple hybrid de novo genome assembly of finger millet, an orphan allotetraploid crop.</title>
        <authorList>
            <person name="Hatakeyama M."/>
            <person name="Aluri S."/>
            <person name="Balachadran M.T."/>
            <person name="Sivarajan S.R."/>
            <person name="Patrignani A."/>
            <person name="Gruter S."/>
            <person name="Poveda L."/>
            <person name="Shimizu-Inatsugi R."/>
            <person name="Baeten J."/>
            <person name="Francoijs K.J."/>
            <person name="Nataraja K.N."/>
            <person name="Reddy Y.A.N."/>
            <person name="Phadnis S."/>
            <person name="Ravikumar R.L."/>
            <person name="Schlapbach R."/>
            <person name="Sreeman S.M."/>
            <person name="Shimizu K.K."/>
        </authorList>
    </citation>
    <scope>NUCLEOTIDE SEQUENCE</scope>
</reference>
<dbReference type="PANTHER" id="PTHR13620:SF121">
    <property type="entry name" value="EMB|CAB82946.1-RELATED"/>
    <property type="match status" value="1"/>
</dbReference>
<evidence type="ECO:0008006" key="5">
    <source>
        <dbReference type="Google" id="ProtNLM"/>
    </source>
</evidence>
<dbReference type="AlphaFoldDB" id="A0AAV5FJX0"/>
<keyword evidence="2" id="KW-0378">Hydrolase</keyword>
<dbReference type="GO" id="GO:0008408">
    <property type="term" value="F:3'-5' exonuclease activity"/>
    <property type="evidence" value="ECO:0007669"/>
    <property type="project" value="TreeGrafter"/>
</dbReference>
<dbReference type="SUPFAM" id="SSF53098">
    <property type="entry name" value="Ribonuclease H-like"/>
    <property type="match status" value="1"/>
</dbReference>
<dbReference type="InterPro" id="IPR012337">
    <property type="entry name" value="RNaseH-like_sf"/>
</dbReference>
<organism evidence="3 4">
    <name type="scientific">Eleusine coracana subsp. coracana</name>
    <dbReference type="NCBI Taxonomy" id="191504"/>
    <lineage>
        <taxon>Eukaryota</taxon>
        <taxon>Viridiplantae</taxon>
        <taxon>Streptophyta</taxon>
        <taxon>Embryophyta</taxon>
        <taxon>Tracheophyta</taxon>
        <taxon>Spermatophyta</taxon>
        <taxon>Magnoliopsida</taxon>
        <taxon>Liliopsida</taxon>
        <taxon>Poales</taxon>
        <taxon>Poaceae</taxon>
        <taxon>PACMAD clade</taxon>
        <taxon>Chloridoideae</taxon>
        <taxon>Cynodonteae</taxon>
        <taxon>Eleusininae</taxon>
        <taxon>Eleusine</taxon>
    </lineage>
</organism>
<dbReference type="Proteomes" id="UP001054889">
    <property type="component" value="Unassembled WGS sequence"/>
</dbReference>
<protein>
    <recommendedName>
        <fullName evidence="5">3'-5' exonuclease domain-containing protein</fullName>
    </recommendedName>
</protein>